<evidence type="ECO:0000313" key="11">
    <source>
        <dbReference type="EMBL" id="HIQ81110.1"/>
    </source>
</evidence>
<comment type="pathway">
    <text evidence="2 9">Amino-acid biosynthesis; L-tryptophan biosynthesis; L-tryptophan from chorismate: step 3/5.</text>
</comment>
<gene>
    <name evidence="9" type="primary">trpF</name>
    <name evidence="11" type="ORF">IAD32_07505</name>
</gene>
<dbReference type="EC" id="5.3.1.24" evidence="3 9"/>
<comment type="catalytic activity">
    <reaction evidence="1 9">
        <text>N-(5-phospho-beta-D-ribosyl)anthranilate = 1-(2-carboxyphenylamino)-1-deoxy-D-ribulose 5-phosphate</text>
        <dbReference type="Rhea" id="RHEA:21540"/>
        <dbReference type="ChEBI" id="CHEBI:18277"/>
        <dbReference type="ChEBI" id="CHEBI:58613"/>
        <dbReference type="EC" id="5.3.1.24"/>
    </reaction>
</comment>
<keyword evidence="8 9" id="KW-0413">Isomerase</keyword>
<dbReference type="PANTHER" id="PTHR42894:SF1">
    <property type="entry name" value="N-(5'-PHOSPHORIBOSYL)ANTHRANILATE ISOMERASE"/>
    <property type="match status" value="1"/>
</dbReference>
<accession>A0A9D1CW42</accession>
<name>A0A9D1CW42_9FIRM</name>
<evidence type="ECO:0000256" key="1">
    <source>
        <dbReference type="ARBA" id="ARBA00001164"/>
    </source>
</evidence>
<evidence type="ECO:0000256" key="6">
    <source>
        <dbReference type="ARBA" id="ARBA00022822"/>
    </source>
</evidence>
<keyword evidence="7 9" id="KW-0057">Aromatic amino acid biosynthesis</keyword>
<dbReference type="SUPFAM" id="SSF51366">
    <property type="entry name" value="Ribulose-phoshate binding barrel"/>
    <property type="match status" value="1"/>
</dbReference>
<dbReference type="InterPro" id="IPR013785">
    <property type="entry name" value="Aldolase_TIM"/>
</dbReference>
<dbReference type="Pfam" id="PF00697">
    <property type="entry name" value="PRAI"/>
    <property type="match status" value="1"/>
</dbReference>
<dbReference type="InterPro" id="IPR044643">
    <property type="entry name" value="TrpF_fam"/>
</dbReference>
<comment type="caution">
    <text evidence="11">The sequence shown here is derived from an EMBL/GenBank/DDBJ whole genome shotgun (WGS) entry which is preliminary data.</text>
</comment>
<evidence type="ECO:0000256" key="2">
    <source>
        <dbReference type="ARBA" id="ARBA00004664"/>
    </source>
</evidence>
<proteinExistence type="inferred from homology"/>
<dbReference type="GO" id="GO:0004640">
    <property type="term" value="F:phosphoribosylanthranilate isomerase activity"/>
    <property type="evidence" value="ECO:0007669"/>
    <property type="project" value="UniProtKB-UniRule"/>
</dbReference>
<reference evidence="11" key="2">
    <citation type="journal article" date="2021" name="PeerJ">
        <title>Extensive microbial diversity within the chicken gut microbiome revealed by metagenomics and culture.</title>
        <authorList>
            <person name="Gilroy R."/>
            <person name="Ravi A."/>
            <person name="Getino M."/>
            <person name="Pursley I."/>
            <person name="Horton D.L."/>
            <person name="Alikhan N.F."/>
            <person name="Baker D."/>
            <person name="Gharbi K."/>
            <person name="Hall N."/>
            <person name="Watson M."/>
            <person name="Adriaenssens E.M."/>
            <person name="Foster-Nyarko E."/>
            <person name="Jarju S."/>
            <person name="Secka A."/>
            <person name="Antonio M."/>
            <person name="Oren A."/>
            <person name="Chaudhuri R.R."/>
            <person name="La Ragione R."/>
            <person name="Hildebrand F."/>
            <person name="Pallen M.J."/>
        </authorList>
    </citation>
    <scope>NUCLEOTIDE SEQUENCE</scope>
    <source>
        <strain evidence="11">ChiSjej1B19-3389</strain>
    </source>
</reference>
<evidence type="ECO:0000256" key="4">
    <source>
        <dbReference type="ARBA" id="ARBA00022272"/>
    </source>
</evidence>
<dbReference type="GO" id="GO:0000162">
    <property type="term" value="P:L-tryptophan biosynthetic process"/>
    <property type="evidence" value="ECO:0007669"/>
    <property type="project" value="UniProtKB-UniRule"/>
</dbReference>
<dbReference type="InterPro" id="IPR011060">
    <property type="entry name" value="RibuloseP-bd_barrel"/>
</dbReference>
<dbReference type="InterPro" id="IPR001240">
    <property type="entry name" value="PRAI_dom"/>
</dbReference>
<evidence type="ECO:0000256" key="3">
    <source>
        <dbReference type="ARBA" id="ARBA00012572"/>
    </source>
</evidence>
<dbReference type="PANTHER" id="PTHR42894">
    <property type="entry name" value="N-(5'-PHOSPHORIBOSYL)ANTHRANILATE ISOMERASE"/>
    <property type="match status" value="1"/>
</dbReference>
<evidence type="ECO:0000256" key="5">
    <source>
        <dbReference type="ARBA" id="ARBA00022605"/>
    </source>
</evidence>
<evidence type="ECO:0000256" key="7">
    <source>
        <dbReference type="ARBA" id="ARBA00023141"/>
    </source>
</evidence>
<comment type="similarity">
    <text evidence="9">Belongs to the TrpF family.</text>
</comment>
<dbReference type="CDD" id="cd00405">
    <property type="entry name" value="PRAI"/>
    <property type="match status" value="1"/>
</dbReference>
<dbReference type="EMBL" id="DVFW01000038">
    <property type="protein sequence ID" value="HIQ81110.1"/>
    <property type="molecule type" value="Genomic_DNA"/>
</dbReference>
<keyword evidence="5 9" id="KW-0028">Amino-acid biosynthesis</keyword>
<dbReference type="AlphaFoldDB" id="A0A9D1CW42"/>
<organism evidence="11 12">
    <name type="scientific">Candidatus Scatavimonas merdigallinarum</name>
    <dbReference type="NCBI Taxonomy" id="2840914"/>
    <lineage>
        <taxon>Bacteria</taxon>
        <taxon>Bacillati</taxon>
        <taxon>Bacillota</taxon>
        <taxon>Clostridia</taxon>
        <taxon>Eubacteriales</taxon>
        <taxon>Oscillospiraceae</taxon>
        <taxon>Oscillospiraceae incertae sedis</taxon>
        <taxon>Candidatus Scatavimonas</taxon>
    </lineage>
</organism>
<evidence type="ECO:0000259" key="10">
    <source>
        <dbReference type="Pfam" id="PF00697"/>
    </source>
</evidence>
<dbReference type="Gene3D" id="3.20.20.70">
    <property type="entry name" value="Aldolase class I"/>
    <property type="match status" value="1"/>
</dbReference>
<evidence type="ECO:0000313" key="12">
    <source>
        <dbReference type="Proteomes" id="UP000886787"/>
    </source>
</evidence>
<keyword evidence="6 9" id="KW-0822">Tryptophan biosynthesis</keyword>
<dbReference type="HAMAP" id="MF_00135">
    <property type="entry name" value="PRAI"/>
    <property type="match status" value="1"/>
</dbReference>
<sequence>MSKIKICGLRSLEDIAAVNLYQPDFAGFVFSQSKRQVQIKQAALLKKNLSKNILAIGVFVNEPVDTICSLTETGVIDWIQLHGDEDASYIAQIKEKTGSPVIKAIRVRRQADILQAQALPCDFLLFDTYHVKSYGGTGARFNWGIIPPRCTKPFFLAGGLNSDCIVQAVQTVSPYGVDVSSGVETNGKKDPEKIKEIIRFVRRTEHEQR</sequence>
<evidence type="ECO:0000256" key="9">
    <source>
        <dbReference type="HAMAP-Rule" id="MF_00135"/>
    </source>
</evidence>
<dbReference type="Proteomes" id="UP000886787">
    <property type="component" value="Unassembled WGS sequence"/>
</dbReference>
<protein>
    <recommendedName>
        <fullName evidence="4 9">N-(5'-phosphoribosyl)anthranilate isomerase</fullName>
        <shortName evidence="9">PRAI</shortName>
        <ecNumber evidence="3 9">5.3.1.24</ecNumber>
    </recommendedName>
</protein>
<reference evidence="11" key="1">
    <citation type="submission" date="2020-10" db="EMBL/GenBank/DDBJ databases">
        <authorList>
            <person name="Gilroy R."/>
        </authorList>
    </citation>
    <scope>NUCLEOTIDE SEQUENCE</scope>
    <source>
        <strain evidence="11">ChiSjej1B19-3389</strain>
    </source>
</reference>
<feature type="domain" description="N-(5'phosphoribosyl) anthranilate isomerase (PRAI)" evidence="10">
    <location>
        <begin position="4"/>
        <end position="198"/>
    </location>
</feature>
<evidence type="ECO:0000256" key="8">
    <source>
        <dbReference type="ARBA" id="ARBA00023235"/>
    </source>
</evidence>